<dbReference type="InterPro" id="IPR029149">
    <property type="entry name" value="Creatin/AminoP/Spt16_N"/>
</dbReference>
<reference evidence="2" key="1">
    <citation type="submission" date="2017-02" db="EMBL/GenBank/DDBJ databases">
        <authorList>
            <person name="Regsiter A."/>
            <person name="William W."/>
        </authorList>
    </citation>
    <scope>NUCLEOTIDE SEQUENCE</scope>
    <source>
        <strain evidence="2">BdmA 4</strain>
    </source>
</reference>
<dbReference type="GO" id="GO:0004177">
    <property type="term" value="F:aminopeptidase activity"/>
    <property type="evidence" value="ECO:0007669"/>
    <property type="project" value="UniProtKB-KW"/>
</dbReference>
<dbReference type="InterPro" id="IPR050659">
    <property type="entry name" value="Peptidase_M24B"/>
</dbReference>
<keyword evidence="2" id="KW-0031">Aminopeptidase</keyword>
<organism evidence="2">
    <name type="scientific">uncultured spirochete</name>
    <dbReference type="NCBI Taxonomy" id="156406"/>
    <lineage>
        <taxon>Bacteria</taxon>
        <taxon>Pseudomonadati</taxon>
        <taxon>Spirochaetota</taxon>
        <taxon>Spirochaetia</taxon>
        <taxon>Spirochaetales</taxon>
        <taxon>environmental samples</taxon>
    </lineage>
</organism>
<proteinExistence type="predicted"/>
<dbReference type="AlphaFoldDB" id="A0A3P3XPD9"/>
<dbReference type="PANTHER" id="PTHR46112:SF2">
    <property type="entry name" value="XAA-PRO AMINOPEPTIDASE P-RELATED"/>
    <property type="match status" value="1"/>
</dbReference>
<dbReference type="Pfam" id="PF00557">
    <property type="entry name" value="Peptidase_M24"/>
    <property type="match status" value="1"/>
</dbReference>
<name>A0A3P3XPD9_9SPIR</name>
<keyword evidence="2" id="KW-0645">Protease</keyword>
<dbReference type="InterPro" id="IPR000994">
    <property type="entry name" value="Pept_M24"/>
</dbReference>
<dbReference type="EMBL" id="FWDO01000004">
    <property type="protein sequence ID" value="SLM17909.1"/>
    <property type="molecule type" value="Genomic_DNA"/>
</dbReference>
<evidence type="ECO:0000313" key="2">
    <source>
        <dbReference type="EMBL" id="SLM17909.1"/>
    </source>
</evidence>
<evidence type="ECO:0000259" key="1">
    <source>
        <dbReference type="Pfam" id="PF00557"/>
    </source>
</evidence>
<dbReference type="PANTHER" id="PTHR46112">
    <property type="entry name" value="AMINOPEPTIDASE"/>
    <property type="match status" value="1"/>
</dbReference>
<sequence>MNTTKYFRRRAGLAAELGRHGLAAVMISDFEHGRDSSLRYLCGQPSDAMLVVDAKGVSVLIAWDINMANRMGDADHILSYTDFGRQASDALRAALNLLAVPQGAKIAVPSSMPYPDYIELVQAFEAFDLVCERSGIDMFIREMRARKDADETGFYRRIASYTDQLMDMVEKEIAAGMLSTELDVALFLEREARRMGAEGMGFETLAAGPGRSFGIHAFPAFTSGPFANAGLSILDFGARFEGYTSDVTMSFVSDVLSQEQKTMIDLVEEAHRIAVEACGPGVPLLKVATLVDDLFKKAGWFMPHSLGHGIGLDAHEAPMLSMRASPEALLQPGHIVTIEPGLYHPEFGGVRLENDVLITETGAEVLTHSRIVRL</sequence>
<dbReference type="Gene3D" id="3.90.230.10">
    <property type="entry name" value="Creatinase/methionine aminopeptidase superfamily"/>
    <property type="match status" value="1"/>
</dbReference>
<dbReference type="InterPro" id="IPR036005">
    <property type="entry name" value="Creatinase/aminopeptidase-like"/>
</dbReference>
<dbReference type="SUPFAM" id="SSF53092">
    <property type="entry name" value="Creatinase/prolidase N-terminal domain"/>
    <property type="match status" value="1"/>
</dbReference>
<dbReference type="SUPFAM" id="SSF55920">
    <property type="entry name" value="Creatinase/aminopeptidase"/>
    <property type="match status" value="1"/>
</dbReference>
<dbReference type="Gene3D" id="3.40.350.10">
    <property type="entry name" value="Creatinase/prolidase N-terminal domain"/>
    <property type="match status" value="1"/>
</dbReference>
<accession>A0A3P3XPD9</accession>
<gene>
    <name evidence="2" type="ORF">SPIRO4BDMA_40481</name>
</gene>
<protein>
    <submittedName>
        <fullName evidence="2">Xaa-Pro aminopeptidase</fullName>
    </submittedName>
</protein>
<keyword evidence="2" id="KW-0378">Hydrolase</keyword>
<feature type="domain" description="Peptidase M24" evidence="1">
    <location>
        <begin position="155"/>
        <end position="360"/>
    </location>
</feature>